<organism evidence="8 9">
    <name type="scientific">Brassica napus</name>
    <name type="common">Rape</name>
    <dbReference type="NCBI Taxonomy" id="3708"/>
    <lineage>
        <taxon>Eukaryota</taxon>
        <taxon>Viridiplantae</taxon>
        <taxon>Streptophyta</taxon>
        <taxon>Embryophyta</taxon>
        <taxon>Tracheophyta</taxon>
        <taxon>Spermatophyta</taxon>
        <taxon>Magnoliopsida</taxon>
        <taxon>eudicotyledons</taxon>
        <taxon>Gunneridae</taxon>
        <taxon>Pentapetalae</taxon>
        <taxon>rosids</taxon>
        <taxon>malvids</taxon>
        <taxon>Brassicales</taxon>
        <taxon>Brassicaceae</taxon>
        <taxon>Brassiceae</taxon>
        <taxon>Brassica</taxon>
    </lineage>
</organism>
<comment type="caution">
    <text evidence="8">The sequence shown here is derived from an EMBL/GenBank/DDBJ whole genome shotgun (WGS) entry which is preliminary data.</text>
</comment>
<evidence type="ECO:0000256" key="5">
    <source>
        <dbReference type="ARBA" id="ARBA00022729"/>
    </source>
</evidence>
<evidence type="ECO:0000256" key="2">
    <source>
        <dbReference type="ARBA" id="ARBA00005581"/>
    </source>
</evidence>
<sequence>MKLIKAMNNLYCSLFIIALCIGLSNALVKEKNSVHFMNSLGGNNVLKIHCISDEDDLGEHLLKPGEIYEFSFYDSIMGTLINCDLWQGIEFRFHANFRAYEGGGLIGHYGKQNFWFSRDDGIYFTHGKDEPKLEYKWVYSVLDMAPAHRLTKGMNNLYLSLFIIALGVGLSNALAIKMKNSVHFINSLAGNNVLKIHCRSDEDDLGEHLLKPGEVYDFSFYDSIFGTRINCDLAQGIEFRFHAKFMAYKSGGLILHYGKKNFWFCRDDGIYFTHGKQTPKLEYKWVYKVIDMAPSPY</sequence>
<evidence type="ECO:0000256" key="6">
    <source>
        <dbReference type="RuleBase" id="RU367044"/>
    </source>
</evidence>
<protein>
    <recommendedName>
        <fullName evidence="6">S-protein homolog</fullName>
    </recommendedName>
</protein>
<keyword evidence="7" id="KW-0472">Membrane</keyword>
<keyword evidence="3 6" id="KW-0713">Self-incompatibility</keyword>
<feature type="transmembrane region" description="Helical" evidence="7">
    <location>
        <begin position="157"/>
        <end position="176"/>
    </location>
</feature>
<accession>A0ABQ8DQR5</accession>
<dbReference type="Pfam" id="PF05938">
    <property type="entry name" value="Self-incomp_S1"/>
    <property type="match status" value="2"/>
</dbReference>
<dbReference type="PANTHER" id="PTHR31232:SF169">
    <property type="entry name" value="S-PROTEIN HOMOLOG"/>
    <property type="match status" value="1"/>
</dbReference>
<name>A0ABQ8DQR5_BRANA</name>
<dbReference type="PANTHER" id="PTHR31232">
    <property type="match status" value="1"/>
</dbReference>
<evidence type="ECO:0000256" key="7">
    <source>
        <dbReference type="SAM" id="Phobius"/>
    </source>
</evidence>
<keyword evidence="7" id="KW-0812">Transmembrane</keyword>
<evidence type="ECO:0000313" key="9">
    <source>
        <dbReference type="Proteomes" id="UP000824890"/>
    </source>
</evidence>
<dbReference type="EMBL" id="JAGKQM010000003">
    <property type="protein sequence ID" value="KAH0931058.1"/>
    <property type="molecule type" value="Genomic_DNA"/>
</dbReference>
<evidence type="ECO:0000256" key="3">
    <source>
        <dbReference type="ARBA" id="ARBA00022471"/>
    </source>
</evidence>
<evidence type="ECO:0000256" key="4">
    <source>
        <dbReference type="ARBA" id="ARBA00022525"/>
    </source>
</evidence>
<keyword evidence="5 6" id="KW-0732">Signal</keyword>
<dbReference type="Proteomes" id="UP000824890">
    <property type="component" value="Unassembled WGS sequence"/>
</dbReference>
<gene>
    <name evidence="8" type="ORF">HID58_008175</name>
</gene>
<dbReference type="InterPro" id="IPR010264">
    <property type="entry name" value="Self-incomp_S1"/>
</dbReference>
<evidence type="ECO:0000256" key="1">
    <source>
        <dbReference type="ARBA" id="ARBA00004613"/>
    </source>
</evidence>
<keyword evidence="7" id="KW-1133">Transmembrane helix</keyword>
<keyword evidence="9" id="KW-1185">Reference proteome</keyword>
<feature type="chain" id="PRO_5044966687" description="S-protein homolog" evidence="6">
    <location>
        <begin position="27"/>
        <end position="297"/>
    </location>
</feature>
<keyword evidence="4 6" id="KW-0964">Secreted</keyword>
<comment type="subcellular location">
    <subcellularLocation>
        <location evidence="1 6">Secreted</location>
    </subcellularLocation>
</comment>
<evidence type="ECO:0000313" key="8">
    <source>
        <dbReference type="EMBL" id="KAH0931058.1"/>
    </source>
</evidence>
<comment type="similarity">
    <text evidence="2 6">Belongs to the plant self-incompatibility (S1) protein family.</text>
</comment>
<feature type="signal peptide" evidence="6">
    <location>
        <begin position="1"/>
        <end position="26"/>
    </location>
</feature>
<proteinExistence type="inferred from homology"/>
<reference evidence="8 9" key="1">
    <citation type="submission" date="2021-05" db="EMBL/GenBank/DDBJ databases">
        <title>Genome Assembly of Synthetic Allotetraploid Brassica napus Reveals Homoeologous Exchanges between Subgenomes.</title>
        <authorList>
            <person name="Davis J.T."/>
        </authorList>
    </citation>
    <scope>NUCLEOTIDE SEQUENCE [LARGE SCALE GENOMIC DNA]</scope>
    <source>
        <strain evidence="9">cv. Da-Ae</strain>
        <tissue evidence="8">Seedling</tissue>
    </source>
</reference>